<dbReference type="STRING" id="880070.Cycma_2460"/>
<dbReference type="AlphaFoldDB" id="G0IUX8"/>
<evidence type="ECO:0000256" key="1">
    <source>
        <dbReference type="ARBA" id="ARBA00022729"/>
    </source>
</evidence>
<evidence type="ECO:0000259" key="3">
    <source>
        <dbReference type="Pfam" id="PF05426"/>
    </source>
</evidence>
<dbReference type="OrthoDB" id="222550at2"/>
<dbReference type="HOGENOM" id="CLU_677425_0_0_10"/>
<dbReference type="GO" id="GO:0016829">
    <property type="term" value="F:lyase activity"/>
    <property type="evidence" value="ECO:0007669"/>
    <property type="project" value="UniProtKB-KW"/>
</dbReference>
<evidence type="ECO:0000256" key="2">
    <source>
        <dbReference type="ARBA" id="ARBA00023239"/>
    </source>
</evidence>
<sequence>MATKRISLLAILIAASLCLGIKSRPKSNLLPNKPIGVLVSPKELLEIKEKANKGIEPYHTNLDEFLMFIDDLIKESEQWEPLPEEVKVVGRSSSHPIQLSSTGGKLVYGLAIAWHLTGDESYAQKARDLILDLSSTYNYQNAEEKRFDWGAQGILNLARGGTPYIYAADLLEGWEQWTVKDKLTYQVWLRDVMYSKVAWASRYRKNNWGVAGSFSAALIAYYLMDHPDWKLEEISPKYRSLSPKEAFAAHNALQIGRQKTTDDWKLDAKVNLWGILPNGAIPEEIRRGDDPIDGDYLPSEGSGTHYTMTYIEHLTAHAEFLRRLGDHSIYDNIEKDGSGSLRKAYHFVINNPKGAHCFTSNRINALYMAYNYYKDPEMLRSLKDCGPGNISGQRLALFGRLTHPIL</sequence>
<dbReference type="InterPro" id="IPR008397">
    <property type="entry name" value="Alginate_lyase_dom"/>
</dbReference>
<dbReference type="InterPro" id="IPR008929">
    <property type="entry name" value="Chondroitin_lyas"/>
</dbReference>
<dbReference type="Pfam" id="PF05426">
    <property type="entry name" value="Alginate_lyase"/>
    <property type="match status" value="1"/>
</dbReference>
<dbReference type="RefSeq" id="WP_014020495.1">
    <property type="nucleotide sequence ID" value="NC_015914.1"/>
</dbReference>
<dbReference type="EMBL" id="CP002955">
    <property type="protein sequence ID" value="AEL26202.1"/>
    <property type="molecule type" value="Genomic_DNA"/>
</dbReference>
<dbReference type="GO" id="GO:0042597">
    <property type="term" value="C:periplasmic space"/>
    <property type="evidence" value="ECO:0007669"/>
    <property type="project" value="InterPro"/>
</dbReference>
<dbReference type="Gene3D" id="1.50.10.100">
    <property type="entry name" value="Chondroitin AC/alginate lyase"/>
    <property type="match status" value="1"/>
</dbReference>
<proteinExistence type="predicted"/>
<organism evidence="4 5">
    <name type="scientific">Cyclobacterium marinum (strain ATCC 25205 / DSM 745 / LMG 13164 / NCIMB 1802)</name>
    <name type="common">Flectobacillus marinus</name>
    <dbReference type="NCBI Taxonomy" id="880070"/>
    <lineage>
        <taxon>Bacteria</taxon>
        <taxon>Pseudomonadati</taxon>
        <taxon>Bacteroidota</taxon>
        <taxon>Cytophagia</taxon>
        <taxon>Cytophagales</taxon>
        <taxon>Cyclobacteriaceae</taxon>
        <taxon>Cyclobacterium</taxon>
    </lineage>
</organism>
<name>G0IUX8_CYCMS</name>
<protein>
    <recommendedName>
        <fullName evidence="3">Alginate lyase domain-containing protein</fullName>
    </recommendedName>
</protein>
<evidence type="ECO:0000313" key="4">
    <source>
        <dbReference type="EMBL" id="AEL26202.1"/>
    </source>
</evidence>
<gene>
    <name evidence="4" type="ordered locus">Cycma_2460</name>
</gene>
<evidence type="ECO:0000313" key="5">
    <source>
        <dbReference type="Proteomes" id="UP000001635"/>
    </source>
</evidence>
<keyword evidence="1" id="KW-0732">Signal</keyword>
<dbReference type="Proteomes" id="UP000001635">
    <property type="component" value="Chromosome"/>
</dbReference>
<keyword evidence="5" id="KW-1185">Reference proteome</keyword>
<keyword evidence="2" id="KW-0456">Lyase</keyword>
<feature type="domain" description="Alginate lyase" evidence="3">
    <location>
        <begin position="106"/>
        <end position="228"/>
    </location>
</feature>
<dbReference type="KEGG" id="cmr:Cycma_2460"/>
<reference evidence="5" key="1">
    <citation type="submission" date="2011-07" db="EMBL/GenBank/DDBJ databases">
        <title>The complete genome of Cyclobacterium marinum DSM 745.</title>
        <authorList>
            <person name="Lucas S."/>
            <person name="Han J."/>
            <person name="Lapidus A."/>
            <person name="Bruce D."/>
            <person name="Goodwin L."/>
            <person name="Pitluck S."/>
            <person name="Peters L."/>
            <person name="Kyrpides N."/>
            <person name="Mavromatis K."/>
            <person name="Ivanova N."/>
            <person name="Ovchinnikova G."/>
            <person name="Chertkov O."/>
            <person name="Detter J.C."/>
            <person name="Tapia R."/>
            <person name="Han C."/>
            <person name="Land M."/>
            <person name="Hauser L."/>
            <person name="Markowitz V."/>
            <person name="Cheng J.-F."/>
            <person name="Hugenholtz P."/>
            <person name="Woyke T."/>
            <person name="Wu D."/>
            <person name="Tindall B."/>
            <person name="Schuetze A."/>
            <person name="Brambilla E."/>
            <person name="Klenk H.-P."/>
            <person name="Eisen J.A."/>
        </authorList>
    </citation>
    <scope>NUCLEOTIDE SEQUENCE [LARGE SCALE GENOMIC DNA]</scope>
    <source>
        <strain evidence="5">ATCC 25205 / DSM 745 / LMG 13164 / NCIMB 1802</strain>
    </source>
</reference>
<dbReference type="SUPFAM" id="SSF48230">
    <property type="entry name" value="Chondroitin AC/alginate lyase"/>
    <property type="match status" value="1"/>
</dbReference>
<accession>G0IUX8</accession>